<feature type="compositionally biased region" description="Polar residues" evidence="1">
    <location>
        <begin position="1"/>
        <end position="14"/>
    </location>
</feature>
<accession>A0A8K0JQS8</accession>
<comment type="caution">
    <text evidence="2">The sequence shown here is derived from an EMBL/GenBank/DDBJ whole genome shotgun (WGS) entry which is preliminary data.</text>
</comment>
<dbReference type="EMBL" id="JABELV010000012">
    <property type="protein sequence ID" value="KAG7571033.1"/>
    <property type="molecule type" value="Genomic_DNA"/>
</dbReference>
<feature type="compositionally biased region" description="Basic residues" evidence="1">
    <location>
        <begin position="20"/>
        <end position="31"/>
    </location>
</feature>
<sequence length="255" mass="28898">MSSKTRPRTTQSALGFSAKKSIHKSPTKKKAPAGIAPLFTRPNRSVTAFPDTNPFLDDDDAGKREKPQPVVERDEFGFVRTVPLDYLPLGKGKPTDQMIANLVGEKAKEDEERKEEKGEDDEEGGDGNGDRAFFLIEKRRGNVKSGRIEEGGKLNVKDKRWNELFKETKKKMGDAEPIHCDSKSHDRVHHILRVFDLSSQWGPCVGISRLERWNRAEEWGLEPPVEVRDILLTQEGQKDDTYKETVFHNTGIYVP</sequence>
<protein>
    <recommendedName>
        <fullName evidence="4">DNA polymerase delta subunit 4</fullName>
    </recommendedName>
</protein>
<dbReference type="GO" id="GO:0043625">
    <property type="term" value="C:delta DNA polymerase complex"/>
    <property type="evidence" value="ECO:0007669"/>
    <property type="project" value="TreeGrafter"/>
</dbReference>
<dbReference type="InterPro" id="IPR007218">
    <property type="entry name" value="DNA_pol_delta_4"/>
</dbReference>
<dbReference type="Pfam" id="PF04081">
    <property type="entry name" value="DNA_pol_delta_4"/>
    <property type="match status" value="1"/>
</dbReference>
<dbReference type="GO" id="GO:0006261">
    <property type="term" value="P:DNA-templated DNA replication"/>
    <property type="evidence" value="ECO:0007669"/>
    <property type="project" value="TreeGrafter"/>
</dbReference>
<organism evidence="2 3">
    <name type="scientific">Filobasidium floriforme</name>
    <dbReference type="NCBI Taxonomy" id="5210"/>
    <lineage>
        <taxon>Eukaryota</taxon>
        <taxon>Fungi</taxon>
        <taxon>Dikarya</taxon>
        <taxon>Basidiomycota</taxon>
        <taxon>Agaricomycotina</taxon>
        <taxon>Tremellomycetes</taxon>
        <taxon>Filobasidiales</taxon>
        <taxon>Filobasidiaceae</taxon>
        <taxon>Filobasidium</taxon>
    </lineage>
</organism>
<dbReference type="AlphaFoldDB" id="A0A8K0JQS8"/>
<dbReference type="PANTHER" id="PTHR14303:SF0">
    <property type="entry name" value="DNA POLYMERASE DELTA SUBUNIT 4"/>
    <property type="match status" value="1"/>
</dbReference>
<gene>
    <name evidence="2" type="ORF">FFLO_00997</name>
</gene>
<evidence type="ECO:0000313" key="3">
    <source>
        <dbReference type="Proteomes" id="UP000812966"/>
    </source>
</evidence>
<dbReference type="GO" id="GO:0000731">
    <property type="term" value="P:DNA synthesis involved in DNA repair"/>
    <property type="evidence" value="ECO:0007669"/>
    <property type="project" value="InterPro"/>
</dbReference>
<proteinExistence type="predicted"/>
<evidence type="ECO:0000313" key="2">
    <source>
        <dbReference type="EMBL" id="KAG7571033.1"/>
    </source>
</evidence>
<name>A0A8K0JQS8_9TREE</name>
<reference evidence="2" key="1">
    <citation type="submission" date="2020-04" db="EMBL/GenBank/DDBJ databases">
        <title>Analysis of mating type loci in Filobasidium floriforme.</title>
        <authorList>
            <person name="Nowrousian M."/>
        </authorList>
    </citation>
    <scope>NUCLEOTIDE SEQUENCE</scope>
    <source>
        <strain evidence="2">CBS 6242</strain>
    </source>
</reference>
<keyword evidence="3" id="KW-1185">Reference proteome</keyword>
<dbReference type="Proteomes" id="UP000812966">
    <property type="component" value="Unassembled WGS sequence"/>
</dbReference>
<feature type="region of interest" description="Disordered" evidence="1">
    <location>
        <begin position="1"/>
        <end position="74"/>
    </location>
</feature>
<dbReference type="GO" id="GO:0003887">
    <property type="term" value="F:DNA-directed DNA polymerase activity"/>
    <property type="evidence" value="ECO:0007669"/>
    <property type="project" value="TreeGrafter"/>
</dbReference>
<dbReference type="PANTHER" id="PTHR14303">
    <property type="entry name" value="DNA POLYMERASE DELTA SUBUNIT 4"/>
    <property type="match status" value="1"/>
</dbReference>
<feature type="compositionally biased region" description="Basic and acidic residues" evidence="1">
    <location>
        <begin position="61"/>
        <end position="74"/>
    </location>
</feature>
<feature type="region of interest" description="Disordered" evidence="1">
    <location>
        <begin position="104"/>
        <end position="130"/>
    </location>
</feature>
<evidence type="ECO:0000256" key="1">
    <source>
        <dbReference type="SAM" id="MobiDB-lite"/>
    </source>
</evidence>
<feature type="compositionally biased region" description="Basic and acidic residues" evidence="1">
    <location>
        <begin position="105"/>
        <end position="117"/>
    </location>
</feature>
<evidence type="ECO:0008006" key="4">
    <source>
        <dbReference type="Google" id="ProtNLM"/>
    </source>
</evidence>